<comment type="caution">
    <text evidence="2">The sequence shown here is derived from an EMBL/GenBank/DDBJ whole genome shotgun (WGS) entry which is preliminary data.</text>
</comment>
<evidence type="ECO:0000313" key="3">
    <source>
        <dbReference type="Proteomes" id="UP000228947"/>
    </source>
</evidence>
<name>A0A2M8PZY5_9CHLR</name>
<feature type="domain" description="CoA-binding" evidence="1">
    <location>
        <begin position="13"/>
        <end position="105"/>
    </location>
</feature>
<dbReference type="PANTHER" id="PTHR33303">
    <property type="entry name" value="CYTOPLASMIC PROTEIN-RELATED"/>
    <property type="match status" value="1"/>
</dbReference>
<dbReference type="Proteomes" id="UP000228947">
    <property type="component" value="Unassembled WGS sequence"/>
</dbReference>
<dbReference type="SMART" id="SM00881">
    <property type="entry name" value="CoA_binding"/>
    <property type="match status" value="1"/>
</dbReference>
<accession>A0A2M8PZY5</accession>
<dbReference type="PANTHER" id="PTHR33303:SF2">
    <property type="entry name" value="COA-BINDING DOMAIN-CONTAINING PROTEIN"/>
    <property type="match status" value="1"/>
</dbReference>
<dbReference type="EMBL" id="PGTL01000004">
    <property type="protein sequence ID" value="PJF43124.1"/>
    <property type="molecule type" value="Genomic_DNA"/>
</dbReference>
<dbReference type="InterPro" id="IPR036291">
    <property type="entry name" value="NAD(P)-bd_dom_sf"/>
</dbReference>
<proteinExistence type="predicted"/>
<dbReference type="AlphaFoldDB" id="A0A2M8PZY5"/>
<dbReference type="SUPFAM" id="SSF51735">
    <property type="entry name" value="NAD(P)-binding Rossmann-fold domains"/>
    <property type="match status" value="1"/>
</dbReference>
<evidence type="ECO:0000259" key="1">
    <source>
        <dbReference type="SMART" id="SM00881"/>
    </source>
</evidence>
<reference evidence="2 3" key="1">
    <citation type="submission" date="2017-11" db="EMBL/GenBank/DDBJ databases">
        <title>Evolution of Phototrophy in the Chloroflexi Phylum Driven by Horizontal Gene Transfer.</title>
        <authorList>
            <person name="Ward L.M."/>
            <person name="Hemp J."/>
            <person name="Shih P.M."/>
            <person name="Mcglynn S.E."/>
            <person name="Fischer W."/>
        </authorList>
    </citation>
    <scope>NUCLEOTIDE SEQUENCE [LARGE SCALE GENOMIC DNA]</scope>
    <source>
        <strain evidence="2">CP1_1M</strain>
    </source>
</reference>
<organism evidence="2 3">
    <name type="scientific">Candidatus Thermofonsia Clade 1 bacterium</name>
    <dbReference type="NCBI Taxonomy" id="2364210"/>
    <lineage>
        <taxon>Bacteria</taxon>
        <taxon>Bacillati</taxon>
        <taxon>Chloroflexota</taxon>
        <taxon>Candidatus Thermofontia</taxon>
        <taxon>Candidatus Thermofonsia Clade 1</taxon>
    </lineage>
</organism>
<dbReference type="InterPro" id="IPR003781">
    <property type="entry name" value="CoA-bd"/>
</dbReference>
<evidence type="ECO:0000313" key="2">
    <source>
        <dbReference type="EMBL" id="PJF43124.1"/>
    </source>
</evidence>
<dbReference type="Gene3D" id="3.40.50.720">
    <property type="entry name" value="NAD(P)-binding Rossmann-like Domain"/>
    <property type="match status" value="1"/>
</dbReference>
<gene>
    <name evidence="2" type="ORF">CUN50_01675</name>
</gene>
<dbReference type="Pfam" id="PF13380">
    <property type="entry name" value="CoA_binding_2"/>
    <property type="match status" value="1"/>
</dbReference>
<protein>
    <submittedName>
        <fullName evidence="2">CoA-binding protein</fullName>
    </submittedName>
</protein>
<sequence length="138" mass="15215">MRLTTDEEIRQLLQEAQHVAVVGWSPKPDRPSHEVAAYLKAHGYTVYPVNPTAPSAPEQPVFTDLTAIQVPIDIVDVFRRPEDVPEVVEAAIAVGAKAIWIQLGIVNEEAAQRASAAGLKVVMDRCMKLEHERLMPAE</sequence>